<dbReference type="Pfam" id="PF00085">
    <property type="entry name" value="Thioredoxin"/>
    <property type="match status" value="1"/>
</dbReference>
<evidence type="ECO:0000259" key="1">
    <source>
        <dbReference type="Pfam" id="PF00085"/>
    </source>
</evidence>
<evidence type="ECO:0000313" key="2">
    <source>
        <dbReference type="EMBL" id="AEN87158.1"/>
    </source>
</evidence>
<dbReference type="AlphaFoldDB" id="A0A8D4BGZ5"/>
<gene>
    <name evidence="2" type="ORF">BMWSH_0274</name>
</gene>
<sequence length="102" mass="11731">MSNMQEWSEKQLDDQLKEGERAFIFFHTPFCGTCQLAKKMLTVAEAMLPDVTIGMSNLNYMPSKAELFSIESVPCLIEVKNGEMIKKLYAFHSIEHVLEELR</sequence>
<dbReference type="SUPFAM" id="SSF52833">
    <property type="entry name" value="Thioredoxin-like"/>
    <property type="match status" value="1"/>
</dbReference>
<evidence type="ECO:0000313" key="3">
    <source>
        <dbReference type="Proteomes" id="UP000001283"/>
    </source>
</evidence>
<dbReference type="InterPro" id="IPR036249">
    <property type="entry name" value="Thioredoxin-like_sf"/>
</dbReference>
<dbReference type="Gene3D" id="3.40.30.10">
    <property type="entry name" value="Glutaredoxin"/>
    <property type="match status" value="1"/>
</dbReference>
<proteinExistence type="predicted"/>
<dbReference type="CDD" id="cd02947">
    <property type="entry name" value="TRX_family"/>
    <property type="match status" value="1"/>
</dbReference>
<name>A0A8D4BGZ5_PRIMW</name>
<protein>
    <submittedName>
        <fullName evidence="2">Thioredoxin-like protein yusE</fullName>
    </submittedName>
</protein>
<dbReference type="InterPro" id="IPR013766">
    <property type="entry name" value="Thioredoxin_domain"/>
</dbReference>
<organism evidence="2 3">
    <name type="scientific">Priestia megaterium (strain WSH-002)</name>
    <name type="common">Bacillus megaterium</name>
    <dbReference type="NCBI Taxonomy" id="1006007"/>
    <lineage>
        <taxon>Bacteria</taxon>
        <taxon>Bacillati</taxon>
        <taxon>Bacillota</taxon>
        <taxon>Bacilli</taxon>
        <taxon>Bacillales</taxon>
        <taxon>Bacillaceae</taxon>
        <taxon>Priestia</taxon>
    </lineage>
</organism>
<feature type="domain" description="Thioredoxin" evidence="1">
    <location>
        <begin position="7"/>
        <end position="90"/>
    </location>
</feature>
<accession>A0A8D4BGZ5</accession>
<dbReference type="KEGG" id="bmh:BMWSH_0274"/>
<reference evidence="2 3" key="1">
    <citation type="journal article" date="2011" name="J. Bacteriol.">
        <title>Complete genome sequence of the industrial strain Bacillus megaterium WSH-002.</title>
        <authorList>
            <person name="Liu L."/>
            <person name="Li Y."/>
            <person name="Zhang J."/>
            <person name="Zou W."/>
            <person name="Zhou Z."/>
            <person name="Liu J."/>
            <person name="Li X."/>
            <person name="Wang L."/>
            <person name="Chen J."/>
        </authorList>
    </citation>
    <scope>NUCLEOTIDE SEQUENCE [LARGE SCALE GENOMIC DNA]</scope>
    <source>
        <strain evidence="2 3">WSH-002</strain>
    </source>
</reference>
<dbReference type="Proteomes" id="UP000001283">
    <property type="component" value="Chromosome"/>
</dbReference>
<dbReference type="EMBL" id="CP003017">
    <property type="protein sequence ID" value="AEN87158.1"/>
    <property type="molecule type" value="Genomic_DNA"/>
</dbReference>